<proteinExistence type="predicted"/>
<protein>
    <submittedName>
        <fullName evidence="2">Uncharacterized protein</fullName>
    </submittedName>
</protein>
<evidence type="ECO:0000313" key="2">
    <source>
        <dbReference type="EMBL" id="KAL2530503.1"/>
    </source>
</evidence>
<comment type="caution">
    <text evidence="2">The sequence shown here is derived from an EMBL/GenBank/DDBJ whole genome shotgun (WGS) entry which is preliminary data.</text>
</comment>
<accession>A0ABD1UZK5</accession>
<evidence type="ECO:0000313" key="3">
    <source>
        <dbReference type="Proteomes" id="UP001604277"/>
    </source>
</evidence>
<evidence type="ECO:0000256" key="1">
    <source>
        <dbReference type="SAM" id="MobiDB-lite"/>
    </source>
</evidence>
<feature type="compositionally biased region" description="Basic and acidic residues" evidence="1">
    <location>
        <begin position="49"/>
        <end position="65"/>
    </location>
</feature>
<dbReference type="EMBL" id="JBFOLJ010000006">
    <property type="protein sequence ID" value="KAL2530503.1"/>
    <property type="molecule type" value="Genomic_DNA"/>
</dbReference>
<dbReference type="Proteomes" id="UP001604277">
    <property type="component" value="Unassembled WGS sequence"/>
</dbReference>
<feature type="region of interest" description="Disordered" evidence="1">
    <location>
        <begin position="37"/>
        <end position="74"/>
    </location>
</feature>
<dbReference type="AlphaFoldDB" id="A0ABD1UZK5"/>
<organism evidence="2 3">
    <name type="scientific">Forsythia ovata</name>
    <dbReference type="NCBI Taxonomy" id="205694"/>
    <lineage>
        <taxon>Eukaryota</taxon>
        <taxon>Viridiplantae</taxon>
        <taxon>Streptophyta</taxon>
        <taxon>Embryophyta</taxon>
        <taxon>Tracheophyta</taxon>
        <taxon>Spermatophyta</taxon>
        <taxon>Magnoliopsida</taxon>
        <taxon>eudicotyledons</taxon>
        <taxon>Gunneridae</taxon>
        <taxon>Pentapetalae</taxon>
        <taxon>asterids</taxon>
        <taxon>lamiids</taxon>
        <taxon>Lamiales</taxon>
        <taxon>Oleaceae</taxon>
        <taxon>Forsythieae</taxon>
        <taxon>Forsythia</taxon>
    </lineage>
</organism>
<name>A0ABD1UZK5_9LAMI</name>
<reference evidence="3" key="1">
    <citation type="submission" date="2024-07" db="EMBL/GenBank/DDBJ databases">
        <title>Two chromosome-level genome assemblies of Korean endemic species Abeliophyllum distichum and Forsythia ovata (Oleaceae).</title>
        <authorList>
            <person name="Jang H."/>
        </authorList>
    </citation>
    <scope>NUCLEOTIDE SEQUENCE [LARGE SCALE GENOMIC DNA]</scope>
</reference>
<keyword evidence="3" id="KW-1185">Reference proteome</keyword>
<sequence>MSLDYQLKVDKVLNEVLAVQVSYSGYEGMGGLHAMVHSRPMTANKKKRDKNDRHNSSQDKNEKASTSDGGGEELVQVGGCQTAYMQYFPMDFSPTVPILLHILTSKCISFAQPTVIESKPVTHRVARD</sequence>
<gene>
    <name evidence="2" type="ORF">Fot_23104</name>
</gene>